<feature type="domain" description="Glutamate/phenylalanine/leucine/valine/L-tryptophan dehydrogenase C-terminal" evidence="10">
    <location>
        <begin position="215"/>
        <end position="452"/>
    </location>
</feature>
<dbReference type="PANTHER" id="PTHR11606">
    <property type="entry name" value="GLUTAMATE DEHYDROGENASE"/>
    <property type="match status" value="1"/>
</dbReference>
<keyword evidence="3" id="KW-0520">NAD</keyword>
<evidence type="ECO:0000256" key="1">
    <source>
        <dbReference type="ARBA" id="ARBA00006382"/>
    </source>
</evidence>
<dbReference type="eggNOG" id="KOG2250">
    <property type="taxonomic scope" value="Eukaryota"/>
</dbReference>
<dbReference type="EMBL" id="GL378366">
    <property type="protein sequence ID" value="EFJ44182.1"/>
    <property type="molecule type" value="Genomic_DNA"/>
</dbReference>
<dbReference type="AlphaFoldDB" id="D8U803"/>
<evidence type="ECO:0000256" key="5">
    <source>
        <dbReference type="ARBA" id="ARBA00048577"/>
    </source>
</evidence>
<dbReference type="GO" id="GO:0004352">
    <property type="term" value="F:glutamate dehydrogenase (NAD+) activity"/>
    <property type="evidence" value="ECO:0007669"/>
    <property type="project" value="TreeGrafter"/>
</dbReference>
<dbReference type="Gene3D" id="3.40.50.720">
    <property type="entry name" value="NAD(P)-binding Rossmann-like Domain"/>
    <property type="match status" value="1"/>
</dbReference>
<dbReference type="InterPro" id="IPR006097">
    <property type="entry name" value="Glu/Leu/Phe/Val/Trp_DH_dimer"/>
</dbReference>
<dbReference type="GeneID" id="9621503"/>
<sequence length="454" mass="49677">MERAVASMAGLARSCRALGAAASTSLQHFCTTTTPTYGRTSVYVKEASEAAFNILDFDPQVEKAILNPDREVKVNLVVPMDNGEVNMYDAYRVQHNNVLGPFKGGIIFHPAVNLENMRSLASLNTWKFALLNVQFGGSKGGVAVDPRTLTDREVEKLTRKYVQALQEVIGPRTDIPAPDINTDERHMAWIFDQYSKLRGFTPAAVTGKPTWLHGIVGRDSAGGRGAAYSTREFMTRTLRRKVAGSSFLIQQGFGKLGSWTAQILQQELGAKIVGVSCSETAVYNENGLDIAALRAHVVQGGLLKDFAGGTGVPNDDNFLDLPADVLIPCAVDGTIHKDNVARCLHFKAVVEAANSALTPDADAVLREHGIPVLPDIYANGGAVIVSFFEWVQNNQNLQWEEDEVKRELDRYLTDAYNALLREQEQYGTSLSLRTAGYLVALKRLQQAELVRGHS</sequence>
<dbReference type="SMART" id="SM00839">
    <property type="entry name" value="ELFV_dehydrog"/>
    <property type="match status" value="1"/>
</dbReference>
<evidence type="ECO:0000256" key="4">
    <source>
        <dbReference type="ARBA" id="ARBA00047867"/>
    </source>
</evidence>
<dbReference type="PANTHER" id="PTHR11606:SF24">
    <property type="entry name" value="NAD-SPECIFIC GLUTAMATE DEHYDROGENASE"/>
    <property type="match status" value="1"/>
</dbReference>
<evidence type="ECO:0000256" key="6">
    <source>
        <dbReference type="PIRNR" id="PIRNR000185"/>
    </source>
</evidence>
<dbReference type="InterPro" id="IPR006095">
    <property type="entry name" value="Glu/Leu/Phe/Val/Trp_DH"/>
</dbReference>
<dbReference type="PRINTS" id="PR00082">
    <property type="entry name" value="GLFDHDRGNASE"/>
</dbReference>
<accession>D8U803</accession>
<keyword evidence="12" id="KW-1185">Reference proteome</keyword>
<dbReference type="InterPro" id="IPR033524">
    <property type="entry name" value="Glu/Leu/Phe/Val_DH_AS"/>
</dbReference>
<dbReference type="CDD" id="cd01076">
    <property type="entry name" value="NAD_bind_1_Glu_DH"/>
    <property type="match status" value="1"/>
</dbReference>
<keyword evidence="2 6" id="KW-0560">Oxidoreductase</keyword>
<dbReference type="InterPro" id="IPR033922">
    <property type="entry name" value="NAD_bind_Glu_DH"/>
</dbReference>
<reference evidence="11 12" key="1">
    <citation type="journal article" date="2010" name="Science">
        <title>Genomic analysis of organismal complexity in the multicellular green alga Volvox carteri.</title>
        <authorList>
            <person name="Prochnik S.E."/>
            <person name="Umen J."/>
            <person name="Nedelcu A.M."/>
            <person name="Hallmann A."/>
            <person name="Miller S.M."/>
            <person name="Nishii I."/>
            <person name="Ferris P."/>
            <person name="Kuo A."/>
            <person name="Mitros T."/>
            <person name="Fritz-Laylin L.K."/>
            <person name="Hellsten U."/>
            <person name="Chapman J."/>
            <person name="Simakov O."/>
            <person name="Rensing S.A."/>
            <person name="Terry A."/>
            <person name="Pangilinan J."/>
            <person name="Kapitonov V."/>
            <person name="Jurka J."/>
            <person name="Salamov A."/>
            <person name="Shapiro H."/>
            <person name="Schmutz J."/>
            <person name="Grimwood J."/>
            <person name="Lindquist E."/>
            <person name="Lucas S."/>
            <person name="Grigoriev I.V."/>
            <person name="Schmitt R."/>
            <person name="Kirk D."/>
            <person name="Rokhsar D.S."/>
        </authorList>
    </citation>
    <scope>NUCLEOTIDE SEQUENCE [LARGE SCALE GENOMIC DNA]</scope>
    <source>
        <strain evidence="12">f. Nagariensis / Eve</strain>
    </source>
</reference>
<name>D8U803_VOLCA</name>
<evidence type="ECO:0000256" key="2">
    <source>
        <dbReference type="ARBA" id="ARBA00023002"/>
    </source>
</evidence>
<comment type="catalytic activity">
    <reaction evidence="5">
        <text>L-glutamate + NADP(+) + H2O = 2-oxoglutarate + NH4(+) + NADPH + H(+)</text>
        <dbReference type="Rhea" id="RHEA:11612"/>
        <dbReference type="ChEBI" id="CHEBI:15377"/>
        <dbReference type="ChEBI" id="CHEBI:15378"/>
        <dbReference type="ChEBI" id="CHEBI:16810"/>
        <dbReference type="ChEBI" id="CHEBI:28938"/>
        <dbReference type="ChEBI" id="CHEBI:29985"/>
        <dbReference type="ChEBI" id="CHEBI:57783"/>
        <dbReference type="ChEBI" id="CHEBI:58349"/>
        <dbReference type="EC" id="1.4.1.3"/>
    </reaction>
</comment>
<gene>
    <name evidence="11" type="ORF">VOLCADRAFT_65188</name>
</gene>
<feature type="site" description="Important for catalysis" evidence="8">
    <location>
        <position position="179"/>
    </location>
</feature>
<dbReference type="Pfam" id="PF02812">
    <property type="entry name" value="ELFV_dehydrog_N"/>
    <property type="match status" value="1"/>
</dbReference>
<comment type="similarity">
    <text evidence="1 6 9">Belongs to the Glu/Leu/Phe/Val dehydrogenases family.</text>
</comment>
<dbReference type="InterPro" id="IPR036291">
    <property type="entry name" value="NAD(P)-bd_dom_sf"/>
</dbReference>
<evidence type="ECO:0000313" key="11">
    <source>
        <dbReference type="EMBL" id="EFJ44182.1"/>
    </source>
</evidence>
<evidence type="ECO:0000256" key="3">
    <source>
        <dbReference type="ARBA" id="ARBA00023027"/>
    </source>
</evidence>
<dbReference type="PROSITE" id="PS00074">
    <property type="entry name" value="GLFV_DEHYDROGENASE"/>
    <property type="match status" value="1"/>
</dbReference>
<comment type="catalytic activity">
    <reaction evidence="4">
        <text>L-glutamate + NAD(+) + H2O = 2-oxoglutarate + NH4(+) + NADH + H(+)</text>
        <dbReference type="Rhea" id="RHEA:15133"/>
        <dbReference type="ChEBI" id="CHEBI:15377"/>
        <dbReference type="ChEBI" id="CHEBI:15378"/>
        <dbReference type="ChEBI" id="CHEBI:16810"/>
        <dbReference type="ChEBI" id="CHEBI:28938"/>
        <dbReference type="ChEBI" id="CHEBI:29985"/>
        <dbReference type="ChEBI" id="CHEBI:57540"/>
        <dbReference type="ChEBI" id="CHEBI:57945"/>
        <dbReference type="EC" id="1.4.1.3"/>
    </reaction>
</comment>
<dbReference type="KEGG" id="vcn:VOLCADRAFT_65188"/>
<dbReference type="OrthoDB" id="6718861at2759"/>
<dbReference type="SUPFAM" id="SSF53223">
    <property type="entry name" value="Aminoacid dehydrogenase-like, N-terminal domain"/>
    <property type="match status" value="1"/>
</dbReference>
<evidence type="ECO:0000256" key="7">
    <source>
        <dbReference type="PIRSR" id="PIRSR000185-1"/>
    </source>
</evidence>
<dbReference type="Gene3D" id="3.40.50.10860">
    <property type="entry name" value="Leucine Dehydrogenase, chain A, domain 1"/>
    <property type="match status" value="1"/>
</dbReference>
<dbReference type="InParanoid" id="D8U803"/>
<dbReference type="PIRSF" id="PIRSF000185">
    <property type="entry name" value="Glu_DH"/>
    <property type="match status" value="1"/>
</dbReference>
<organism evidence="12">
    <name type="scientific">Volvox carteri f. nagariensis</name>
    <dbReference type="NCBI Taxonomy" id="3068"/>
    <lineage>
        <taxon>Eukaryota</taxon>
        <taxon>Viridiplantae</taxon>
        <taxon>Chlorophyta</taxon>
        <taxon>core chlorophytes</taxon>
        <taxon>Chlorophyceae</taxon>
        <taxon>CS clade</taxon>
        <taxon>Chlamydomonadales</taxon>
        <taxon>Volvocaceae</taxon>
        <taxon>Volvox</taxon>
    </lineage>
</organism>
<dbReference type="GO" id="GO:0006538">
    <property type="term" value="P:L-glutamate catabolic process"/>
    <property type="evidence" value="ECO:0007669"/>
    <property type="project" value="TreeGrafter"/>
</dbReference>
<evidence type="ECO:0000313" key="12">
    <source>
        <dbReference type="Proteomes" id="UP000001058"/>
    </source>
</evidence>
<evidence type="ECO:0000256" key="8">
    <source>
        <dbReference type="PIRSR" id="PIRSR000185-3"/>
    </source>
</evidence>
<dbReference type="InterPro" id="IPR014362">
    <property type="entry name" value="Glu_DH"/>
</dbReference>
<protein>
    <recommendedName>
        <fullName evidence="6">Glutamate dehydrogenase</fullName>
    </recommendedName>
</protein>
<dbReference type="InterPro" id="IPR046346">
    <property type="entry name" value="Aminoacid_DH-like_N_sf"/>
</dbReference>
<dbReference type="GO" id="GO:0005739">
    <property type="term" value="C:mitochondrion"/>
    <property type="evidence" value="ECO:0007669"/>
    <property type="project" value="TreeGrafter"/>
</dbReference>
<dbReference type="STRING" id="3068.D8U803"/>
<proteinExistence type="inferred from homology"/>
<dbReference type="Proteomes" id="UP000001058">
    <property type="component" value="Unassembled WGS sequence"/>
</dbReference>
<dbReference type="SUPFAM" id="SSF51735">
    <property type="entry name" value="NAD(P)-binding Rossmann-fold domains"/>
    <property type="match status" value="1"/>
</dbReference>
<dbReference type="Pfam" id="PF00208">
    <property type="entry name" value="ELFV_dehydrog"/>
    <property type="match status" value="1"/>
</dbReference>
<dbReference type="RefSeq" id="XP_002954776.1">
    <property type="nucleotide sequence ID" value="XM_002954730.1"/>
</dbReference>
<evidence type="ECO:0000259" key="10">
    <source>
        <dbReference type="SMART" id="SM00839"/>
    </source>
</evidence>
<dbReference type="InterPro" id="IPR006096">
    <property type="entry name" value="Glu/Leu/Phe/Val/Trp_DH_C"/>
</dbReference>
<evidence type="ECO:0000256" key="9">
    <source>
        <dbReference type="RuleBase" id="RU004417"/>
    </source>
</evidence>
<feature type="active site" description="Proton donor" evidence="7">
    <location>
        <position position="139"/>
    </location>
</feature>